<feature type="transmembrane region" description="Helical" evidence="1">
    <location>
        <begin position="12"/>
        <end position="29"/>
    </location>
</feature>
<evidence type="ECO:0000256" key="1">
    <source>
        <dbReference type="SAM" id="Phobius"/>
    </source>
</evidence>
<proteinExistence type="predicted"/>
<keyword evidence="1" id="KW-0812">Transmembrane</keyword>
<accession>A0ABD3BVE6</accession>
<evidence type="ECO:0000313" key="3">
    <source>
        <dbReference type="Proteomes" id="UP001632038"/>
    </source>
</evidence>
<feature type="transmembrane region" description="Helical" evidence="1">
    <location>
        <begin position="41"/>
        <end position="63"/>
    </location>
</feature>
<dbReference type="EMBL" id="JAVIJP010000066">
    <property type="protein sequence ID" value="KAL3621184.1"/>
    <property type="molecule type" value="Genomic_DNA"/>
</dbReference>
<evidence type="ECO:0000313" key="2">
    <source>
        <dbReference type="EMBL" id="KAL3621184.1"/>
    </source>
</evidence>
<protein>
    <submittedName>
        <fullName evidence="2">Uncharacterized protein</fullName>
    </submittedName>
</protein>
<keyword evidence="1" id="KW-0472">Membrane</keyword>
<dbReference type="AlphaFoldDB" id="A0ABD3BVE6"/>
<dbReference type="Proteomes" id="UP001632038">
    <property type="component" value="Unassembled WGS sequence"/>
</dbReference>
<comment type="caution">
    <text evidence="2">The sequence shown here is derived from an EMBL/GenBank/DDBJ whole genome shotgun (WGS) entry which is preliminary data.</text>
</comment>
<sequence length="153" mass="16681">MEIAIENEKNTPRLLLFLTPPFIASFVLFRNLTGSRRFFPLPLLLILLDGVVSGILIYFFVLFRAVVLDGAALEENVDLFPNEGPAAVQIDGELFLEATADGASGGGFQVGGPDEFVEATHQHRIGDHWVFLSSLLKVEIAAIVCVYCVVCSV</sequence>
<name>A0ABD3BVE6_9LAMI</name>
<gene>
    <name evidence="2" type="ORF">CASFOL_036096</name>
</gene>
<organism evidence="2 3">
    <name type="scientific">Castilleja foliolosa</name>
    <dbReference type="NCBI Taxonomy" id="1961234"/>
    <lineage>
        <taxon>Eukaryota</taxon>
        <taxon>Viridiplantae</taxon>
        <taxon>Streptophyta</taxon>
        <taxon>Embryophyta</taxon>
        <taxon>Tracheophyta</taxon>
        <taxon>Spermatophyta</taxon>
        <taxon>Magnoliopsida</taxon>
        <taxon>eudicotyledons</taxon>
        <taxon>Gunneridae</taxon>
        <taxon>Pentapetalae</taxon>
        <taxon>asterids</taxon>
        <taxon>lamiids</taxon>
        <taxon>Lamiales</taxon>
        <taxon>Orobanchaceae</taxon>
        <taxon>Pedicularideae</taxon>
        <taxon>Castillejinae</taxon>
        <taxon>Castilleja</taxon>
    </lineage>
</organism>
<reference evidence="3" key="1">
    <citation type="journal article" date="2024" name="IScience">
        <title>Strigolactones Initiate the Formation of Haustorium-like Structures in Castilleja.</title>
        <authorList>
            <person name="Buerger M."/>
            <person name="Peterson D."/>
            <person name="Chory J."/>
        </authorList>
    </citation>
    <scope>NUCLEOTIDE SEQUENCE [LARGE SCALE GENOMIC DNA]</scope>
</reference>
<keyword evidence="3" id="KW-1185">Reference proteome</keyword>
<keyword evidence="1" id="KW-1133">Transmembrane helix</keyword>
<feature type="transmembrane region" description="Helical" evidence="1">
    <location>
        <begin position="129"/>
        <end position="150"/>
    </location>
</feature>